<organism evidence="1 2">
    <name type="scientific">Clostridium scindens (strain JCM 10418 / VPI 12708)</name>
    <dbReference type="NCBI Taxonomy" id="29347"/>
    <lineage>
        <taxon>Bacteria</taxon>
        <taxon>Bacillati</taxon>
        <taxon>Bacillota</taxon>
        <taxon>Clostridia</taxon>
        <taxon>Lachnospirales</taxon>
        <taxon>Lachnospiraceae</taxon>
    </lineage>
</organism>
<evidence type="ECO:0000313" key="1">
    <source>
        <dbReference type="EMBL" id="MSS41580.1"/>
    </source>
</evidence>
<reference evidence="1 2" key="1">
    <citation type="submission" date="2019-08" db="EMBL/GenBank/DDBJ databases">
        <title>In-depth cultivation of the pig gut microbiome towards novel bacterial diversity and tailored functional studies.</title>
        <authorList>
            <person name="Wylensek D."/>
            <person name="Hitch T.C.A."/>
            <person name="Clavel T."/>
        </authorList>
    </citation>
    <scope>NUCLEOTIDE SEQUENCE [LARGE SCALE GENOMIC DNA]</scope>
    <source>
        <strain evidence="1 2">BL-389-WT-3D</strain>
    </source>
</reference>
<proteinExistence type="predicted"/>
<accession>A0A844FA39</accession>
<dbReference type="RefSeq" id="WP_154322333.1">
    <property type="nucleotide sequence ID" value="NZ_CAMAAA010000041.1"/>
</dbReference>
<evidence type="ECO:0000313" key="2">
    <source>
        <dbReference type="Proteomes" id="UP000462363"/>
    </source>
</evidence>
<protein>
    <submittedName>
        <fullName evidence="1">Uncharacterized protein</fullName>
    </submittedName>
</protein>
<comment type="caution">
    <text evidence="1">The sequence shown here is derived from an EMBL/GenBank/DDBJ whole genome shotgun (WGS) entry which is preliminary data.</text>
</comment>
<sequence length="73" mass="8045">MSLETYGIEGREKRGKIGIKFIACNGNAIDGNIETGIRIKKRLQNRKSGCIMKIKEKTRIIGGDCYGISGDIN</sequence>
<name>A0A844FA39_CLOSV</name>
<dbReference type="EMBL" id="VUMB01000041">
    <property type="protein sequence ID" value="MSS41580.1"/>
    <property type="molecule type" value="Genomic_DNA"/>
</dbReference>
<dbReference type="Proteomes" id="UP000462363">
    <property type="component" value="Unassembled WGS sequence"/>
</dbReference>
<gene>
    <name evidence="1" type="ORF">FYJ37_14890</name>
</gene>
<dbReference type="AlphaFoldDB" id="A0A844FA39"/>